<evidence type="ECO:0000256" key="1">
    <source>
        <dbReference type="ARBA" id="ARBA00022491"/>
    </source>
</evidence>
<feature type="coiled-coil region" evidence="5">
    <location>
        <begin position="81"/>
        <end position="157"/>
    </location>
</feature>
<keyword evidence="3" id="KW-0238">DNA-binding</keyword>
<reference evidence="7" key="1">
    <citation type="submission" date="2020-06" db="EMBL/GenBank/DDBJ databases">
        <title>A novel thermopfilic bacterium from Erzurum, Turkey.</title>
        <authorList>
            <person name="Adiguzel A."/>
            <person name="Ay H."/>
            <person name="Baltaci M.O."/>
        </authorList>
    </citation>
    <scope>NUCLEOTIDE SEQUENCE</scope>
    <source>
        <strain evidence="7">P2</strain>
    </source>
</reference>
<dbReference type="InterPro" id="IPR047057">
    <property type="entry name" value="MerR_fam"/>
</dbReference>
<evidence type="ECO:0000313" key="8">
    <source>
        <dbReference type="Proteomes" id="UP000625804"/>
    </source>
</evidence>
<dbReference type="GO" id="GO:0003677">
    <property type="term" value="F:DNA binding"/>
    <property type="evidence" value="ECO:0007669"/>
    <property type="project" value="UniProtKB-KW"/>
</dbReference>
<dbReference type="PANTHER" id="PTHR30204">
    <property type="entry name" value="REDOX-CYCLING DRUG-SENSING TRANSCRIPTIONAL ACTIVATOR SOXR"/>
    <property type="match status" value="1"/>
</dbReference>
<sequence>MKDKFSIGQLSKLHNIPIKTLRYYDEIDLFKPIYVNEETGYRYYSSEQFKQLDIIHYLKTLGVPLKEIKQQIQSKNIGELLETLKKHRETIETKIKELEKIKVRLEGRIREIEGSQTIKNIGVPEIKYIPKRIHVQLQEKIASTQELELALRKLKNEFQEITPIFLGKVGFTRTITQVMENNFKEYNSIFLLLEEVEEQELLQKISTNFPEGYYATIYYRGVRSEAPTYYKVLMNFLKENNYEIKGDFIERAIVDQFLSKDENTFLTEIQVPIKYSHRS</sequence>
<dbReference type="Gene3D" id="1.10.1660.10">
    <property type="match status" value="1"/>
</dbReference>
<dbReference type="InterPro" id="IPR000551">
    <property type="entry name" value="MerR-type_HTH_dom"/>
</dbReference>
<dbReference type="GO" id="GO:0003700">
    <property type="term" value="F:DNA-binding transcription factor activity"/>
    <property type="evidence" value="ECO:0007669"/>
    <property type="project" value="InterPro"/>
</dbReference>
<evidence type="ECO:0000259" key="6">
    <source>
        <dbReference type="PROSITE" id="PS50937"/>
    </source>
</evidence>
<dbReference type="InterPro" id="IPR011256">
    <property type="entry name" value="Reg_factor_effector_dom_sf"/>
</dbReference>
<dbReference type="SMART" id="SM00422">
    <property type="entry name" value="HTH_MERR"/>
    <property type="match status" value="1"/>
</dbReference>
<evidence type="ECO:0000256" key="4">
    <source>
        <dbReference type="ARBA" id="ARBA00023163"/>
    </source>
</evidence>
<proteinExistence type="predicted"/>
<keyword evidence="5" id="KW-0175">Coiled coil</keyword>
<dbReference type="AlphaFoldDB" id="A0A8J8GE47"/>
<dbReference type="Pfam" id="PF06445">
    <property type="entry name" value="GyrI-like"/>
    <property type="match status" value="1"/>
</dbReference>
<dbReference type="PROSITE" id="PS50937">
    <property type="entry name" value="HTH_MERR_2"/>
    <property type="match status" value="1"/>
</dbReference>
<keyword evidence="8" id="KW-1185">Reference proteome</keyword>
<dbReference type="RefSeq" id="WP_173729798.1">
    <property type="nucleotide sequence ID" value="NZ_JABTTE010000002.1"/>
</dbReference>
<evidence type="ECO:0000256" key="2">
    <source>
        <dbReference type="ARBA" id="ARBA00023015"/>
    </source>
</evidence>
<feature type="domain" description="HTH merR-type" evidence="6">
    <location>
        <begin position="4"/>
        <end position="74"/>
    </location>
</feature>
<dbReference type="InterPro" id="IPR029442">
    <property type="entry name" value="GyrI-like"/>
</dbReference>
<dbReference type="SUPFAM" id="SSF55136">
    <property type="entry name" value="Probable bacterial effector-binding domain"/>
    <property type="match status" value="1"/>
</dbReference>
<organism evidence="7 8">
    <name type="scientific">Calidifontibacillus erzurumensis</name>
    <dbReference type="NCBI Taxonomy" id="2741433"/>
    <lineage>
        <taxon>Bacteria</taxon>
        <taxon>Bacillati</taxon>
        <taxon>Bacillota</taxon>
        <taxon>Bacilli</taxon>
        <taxon>Bacillales</taxon>
        <taxon>Bacillaceae</taxon>
        <taxon>Calidifontibacillus/Schinkia group</taxon>
        <taxon>Calidifontibacillus</taxon>
    </lineage>
</organism>
<evidence type="ECO:0000256" key="3">
    <source>
        <dbReference type="ARBA" id="ARBA00023125"/>
    </source>
</evidence>
<evidence type="ECO:0000256" key="5">
    <source>
        <dbReference type="SAM" id="Coils"/>
    </source>
</evidence>
<dbReference type="CDD" id="cd01107">
    <property type="entry name" value="HTH_BmrR"/>
    <property type="match status" value="1"/>
</dbReference>
<comment type="caution">
    <text evidence="7">The sequence shown here is derived from an EMBL/GenBank/DDBJ whole genome shotgun (WGS) entry which is preliminary data.</text>
</comment>
<dbReference type="SMART" id="SM00871">
    <property type="entry name" value="AraC_E_bind"/>
    <property type="match status" value="1"/>
</dbReference>
<name>A0A8J8GE47_9BACI</name>
<dbReference type="EMBL" id="JABTTE010000002">
    <property type="protein sequence ID" value="NSL50600.1"/>
    <property type="molecule type" value="Genomic_DNA"/>
</dbReference>
<dbReference type="Proteomes" id="UP000625804">
    <property type="component" value="Unassembled WGS sequence"/>
</dbReference>
<keyword evidence="4" id="KW-0804">Transcription</keyword>
<dbReference type="InterPro" id="IPR010499">
    <property type="entry name" value="AraC_E-bd"/>
</dbReference>
<dbReference type="Gene3D" id="3.20.80.10">
    <property type="entry name" value="Regulatory factor, effector binding domain"/>
    <property type="match status" value="1"/>
</dbReference>
<keyword evidence="2" id="KW-0805">Transcription regulation</keyword>
<keyword evidence="1" id="KW-0678">Repressor</keyword>
<dbReference type="PANTHER" id="PTHR30204:SF69">
    <property type="entry name" value="MERR-FAMILY TRANSCRIPTIONAL REGULATOR"/>
    <property type="match status" value="1"/>
</dbReference>
<protein>
    <submittedName>
        <fullName evidence="7">MerR family transcriptional regulator</fullName>
    </submittedName>
</protein>
<dbReference type="Pfam" id="PF13411">
    <property type="entry name" value="MerR_1"/>
    <property type="match status" value="1"/>
</dbReference>
<accession>A0A8J8GE47</accession>
<evidence type="ECO:0000313" key="7">
    <source>
        <dbReference type="EMBL" id="NSL50600.1"/>
    </source>
</evidence>
<gene>
    <name evidence="7" type="ORF">HR057_02340</name>
</gene>
<dbReference type="InterPro" id="IPR009061">
    <property type="entry name" value="DNA-bd_dom_put_sf"/>
</dbReference>
<dbReference type="SUPFAM" id="SSF46955">
    <property type="entry name" value="Putative DNA-binding domain"/>
    <property type="match status" value="1"/>
</dbReference>